<dbReference type="STRING" id="53326.A0A016TGK7"/>
<dbReference type="OrthoDB" id="5839458at2759"/>
<dbReference type="AlphaFoldDB" id="A0A016TGK7"/>
<evidence type="ECO:0000313" key="2">
    <source>
        <dbReference type="Proteomes" id="UP000024635"/>
    </source>
</evidence>
<accession>A0A016TGK7</accession>
<gene>
    <name evidence="1" type="primary">Acey_s0105.g3711</name>
    <name evidence="1" type="ORF">Y032_0105g3711</name>
</gene>
<name>A0A016TGK7_9BILA</name>
<organism evidence="1 2">
    <name type="scientific">Ancylostoma ceylanicum</name>
    <dbReference type="NCBI Taxonomy" id="53326"/>
    <lineage>
        <taxon>Eukaryota</taxon>
        <taxon>Metazoa</taxon>
        <taxon>Ecdysozoa</taxon>
        <taxon>Nematoda</taxon>
        <taxon>Chromadorea</taxon>
        <taxon>Rhabditida</taxon>
        <taxon>Rhabditina</taxon>
        <taxon>Rhabditomorpha</taxon>
        <taxon>Strongyloidea</taxon>
        <taxon>Ancylostomatidae</taxon>
        <taxon>Ancylostomatinae</taxon>
        <taxon>Ancylostoma</taxon>
    </lineage>
</organism>
<dbReference type="EMBL" id="JARK01001441">
    <property type="protein sequence ID" value="EYC01738.1"/>
    <property type="molecule type" value="Genomic_DNA"/>
</dbReference>
<evidence type="ECO:0000313" key="1">
    <source>
        <dbReference type="EMBL" id="EYC01738.1"/>
    </source>
</evidence>
<reference evidence="2" key="1">
    <citation type="journal article" date="2015" name="Nat. Genet.">
        <title>The genome and transcriptome of the zoonotic hookworm Ancylostoma ceylanicum identify infection-specific gene families.</title>
        <authorList>
            <person name="Schwarz E.M."/>
            <person name="Hu Y."/>
            <person name="Antoshechkin I."/>
            <person name="Miller M.M."/>
            <person name="Sternberg P.W."/>
            <person name="Aroian R.V."/>
        </authorList>
    </citation>
    <scope>NUCLEOTIDE SEQUENCE</scope>
    <source>
        <strain evidence="2">HY135</strain>
    </source>
</reference>
<sequence length="118" mass="13681">MPNSDSTRINRLIGLFKKQFQRLCSVAALTTQEFHVDPKQPKLETLDDDDIEALRFEISSTWDGLLKTYTKTTKLHDEWAAIQQADPHESQVFGEHLTKYGDYRTSNTDAVQRKSPYY</sequence>
<comment type="caution">
    <text evidence="1">The sequence shown here is derived from an EMBL/GenBank/DDBJ whole genome shotgun (WGS) entry which is preliminary data.</text>
</comment>
<proteinExistence type="predicted"/>
<dbReference type="Proteomes" id="UP000024635">
    <property type="component" value="Unassembled WGS sequence"/>
</dbReference>
<keyword evidence="2" id="KW-1185">Reference proteome</keyword>
<protein>
    <submittedName>
        <fullName evidence="1">Uncharacterized protein</fullName>
    </submittedName>
</protein>